<sequence length="390" mass="43939">MDIARKLHLPDHPWLSAPPLTRLLSMLNEDELTARLVGGCVRDCLLGREITDIDIACSLLPQEAMLRLQKAGIKVIPTGIKHGTITAVIDKNNFEITTLRRDEENYGRHARVAFTDDWLEDARRRDFTINALYLDGNGSLYDPCNGLTDISARRIRFIGDANDRIREDALRILRFFRFSARIGDGELEPEGLAACIKNKKLIDNLSGERLAQEIFKILKAEQLLSVIRVMDRSDILAHILPGHGDLVKFNDYVRLENALGRSEPLARLSCLVGPAVDKISRHLRLSNHQAKILSGYATHDIPIDPEMTEKSIGKAIYQNGREKFIFALLQNWAEQGAEAGDVNYGHILAYAEGWQIPDFPVKGRDLMARGIKGGPEMGRILHRLEREWLA</sequence>
<keyword evidence="7" id="KW-0460">Magnesium</keyword>
<dbReference type="SUPFAM" id="SSF81891">
    <property type="entry name" value="Poly A polymerase C-terminal region-like"/>
    <property type="match status" value="1"/>
</dbReference>
<keyword evidence="4 10" id="KW-0548">Nucleotidyltransferase</keyword>
<feature type="domain" description="tRNA nucleotidyltransferase/poly(A) polymerase RNA and SrmB- binding" evidence="9">
    <location>
        <begin position="186"/>
        <end position="243"/>
    </location>
</feature>
<dbReference type="Gene3D" id="1.10.3090.10">
    <property type="entry name" value="cca-adding enzyme, domain 2"/>
    <property type="match status" value="1"/>
</dbReference>
<dbReference type="CDD" id="cd05398">
    <property type="entry name" value="NT_ClassII-CCAase"/>
    <property type="match status" value="1"/>
</dbReference>
<dbReference type="EMBL" id="UOEJ01000197">
    <property type="protein sequence ID" value="VAW04796.1"/>
    <property type="molecule type" value="Genomic_DNA"/>
</dbReference>
<dbReference type="GO" id="GO:0004810">
    <property type="term" value="F:CCA tRNA nucleotidyltransferase activity"/>
    <property type="evidence" value="ECO:0007669"/>
    <property type="project" value="UniProtKB-EC"/>
</dbReference>
<feature type="non-terminal residue" evidence="10">
    <location>
        <position position="390"/>
    </location>
</feature>
<dbReference type="SUPFAM" id="SSF81301">
    <property type="entry name" value="Nucleotidyltransferase"/>
    <property type="match status" value="1"/>
</dbReference>
<evidence type="ECO:0000256" key="7">
    <source>
        <dbReference type="ARBA" id="ARBA00022842"/>
    </source>
</evidence>
<dbReference type="Gene3D" id="3.30.460.10">
    <property type="entry name" value="Beta Polymerase, domain 2"/>
    <property type="match status" value="1"/>
</dbReference>
<keyword evidence="5" id="KW-0479">Metal-binding</keyword>
<evidence type="ECO:0000256" key="6">
    <source>
        <dbReference type="ARBA" id="ARBA00022741"/>
    </source>
</evidence>
<dbReference type="EC" id="2.7.7.72" evidence="10"/>
<dbReference type="Pfam" id="PF12627">
    <property type="entry name" value="PolyA_pol_RNAbd"/>
    <property type="match status" value="1"/>
</dbReference>
<dbReference type="GO" id="GO:0046872">
    <property type="term" value="F:metal ion binding"/>
    <property type="evidence" value="ECO:0007669"/>
    <property type="project" value="UniProtKB-KW"/>
</dbReference>
<feature type="domain" description="Poly A polymerase head" evidence="8">
    <location>
        <begin position="34"/>
        <end position="156"/>
    </location>
</feature>
<dbReference type="GO" id="GO:0008033">
    <property type="term" value="P:tRNA processing"/>
    <property type="evidence" value="ECO:0007669"/>
    <property type="project" value="UniProtKB-KW"/>
</dbReference>
<dbReference type="PANTHER" id="PTHR46173">
    <property type="entry name" value="CCA TRNA NUCLEOTIDYLTRANSFERASE 1, MITOCHONDRIAL"/>
    <property type="match status" value="1"/>
</dbReference>
<evidence type="ECO:0000256" key="2">
    <source>
        <dbReference type="ARBA" id="ARBA00022679"/>
    </source>
</evidence>
<evidence type="ECO:0000259" key="9">
    <source>
        <dbReference type="Pfam" id="PF12627"/>
    </source>
</evidence>
<dbReference type="Pfam" id="PF01743">
    <property type="entry name" value="PolyA_pol"/>
    <property type="match status" value="1"/>
</dbReference>
<dbReference type="AlphaFoldDB" id="A0A3B0TCY1"/>
<dbReference type="InterPro" id="IPR032828">
    <property type="entry name" value="PolyA_RNA-bd"/>
</dbReference>
<comment type="cofactor">
    <cofactor evidence="1">
        <name>Mg(2+)</name>
        <dbReference type="ChEBI" id="CHEBI:18420"/>
    </cofactor>
</comment>
<evidence type="ECO:0000259" key="8">
    <source>
        <dbReference type="Pfam" id="PF01743"/>
    </source>
</evidence>
<gene>
    <name evidence="10" type="ORF">MNBD_ALPHA01-1763</name>
</gene>
<name>A0A3B0TCY1_9ZZZZ</name>
<dbReference type="GO" id="GO:0000166">
    <property type="term" value="F:nucleotide binding"/>
    <property type="evidence" value="ECO:0007669"/>
    <property type="project" value="UniProtKB-KW"/>
</dbReference>
<reference evidence="10" key="1">
    <citation type="submission" date="2018-06" db="EMBL/GenBank/DDBJ databases">
        <authorList>
            <person name="Zhirakovskaya E."/>
        </authorList>
    </citation>
    <scope>NUCLEOTIDE SEQUENCE</scope>
</reference>
<evidence type="ECO:0000256" key="1">
    <source>
        <dbReference type="ARBA" id="ARBA00001946"/>
    </source>
</evidence>
<dbReference type="InterPro" id="IPR043519">
    <property type="entry name" value="NT_sf"/>
</dbReference>
<keyword evidence="6" id="KW-0547">Nucleotide-binding</keyword>
<organism evidence="10">
    <name type="scientific">hydrothermal vent metagenome</name>
    <dbReference type="NCBI Taxonomy" id="652676"/>
    <lineage>
        <taxon>unclassified sequences</taxon>
        <taxon>metagenomes</taxon>
        <taxon>ecological metagenomes</taxon>
    </lineage>
</organism>
<accession>A0A3B0TCY1</accession>
<dbReference type="InterPro" id="IPR050264">
    <property type="entry name" value="Bact_CCA-adding_enz_type3_sf"/>
</dbReference>
<proteinExistence type="predicted"/>
<dbReference type="GO" id="GO:0000049">
    <property type="term" value="F:tRNA binding"/>
    <property type="evidence" value="ECO:0007669"/>
    <property type="project" value="TreeGrafter"/>
</dbReference>
<keyword evidence="2 10" id="KW-0808">Transferase</keyword>
<evidence type="ECO:0000256" key="3">
    <source>
        <dbReference type="ARBA" id="ARBA00022694"/>
    </source>
</evidence>
<protein>
    <submittedName>
        <fullName evidence="10">CCA tRNA nucleotidyltransferase</fullName>
        <ecNumber evidence="10">2.7.7.72</ecNumber>
    </submittedName>
</protein>
<keyword evidence="3" id="KW-0819">tRNA processing</keyword>
<evidence type="ECO:0000256" key="4">
    <source>
        <dbReference type="ARBA" id="ARBA00022695"/>
    </source>
</evidence>
<evidence type="ECO:0000256" key="5">
    <source>
        <dbReference type="ARBA" id="ARBA00022723"/>
    </source>
</evidence>
<dbReference type="PANTHER" id="PTHR46173:SF1">
    <property type="entry name" value="CCA TRNA NUCLEOTIDYLTRANSFERASE 1, MITOCHONDRIAL"/>
    <property type="match status" value="1"/>
</dbReference>
<dbReference type="InterPro" id="IPR002646">
    <property type="entry name" value="PolA_pol_head_dom"/>
</dbReference>
<evidence type="ECO:0000313" key="10">
    <source>
        <dbReference type="EMBL" id="VAW04796.1"/>
    </source>
</evidence>